<dbReference type="PROSITE" id="PS00622">
    <property type="entry name" value="HTH_LUXR_1"/>
    <property type="match status" value="1"/>
</dbReference>
<dbReference type="CDD" id="cd06170">
    <property type="entry name" value="LuxR_C_like"/>
    <property type="match status" value="1"/>
</dbReference>
<dbReference type="CDD" id="cd17535">
    <property type="entry name" value="REC_NarL-like"/>
    <property type="match status" value="1"/>
</dbReference>
<dbReference type="PROSITE" id="PS50043">
    <property type="entry name" value="HTH_LUXR_2"/>
    <property type="match status" value="1"/>
</dbReference>
<feature type="domain" description="HTH luxR-type" evidence="4">
    <location>
        <begin position="147"/>
        <end position="212"/>
    </location>
</feature>
<evidence type="ECO:0000256" key="2">
    <source>
        <dbReference type="ARBA" id="ARBA00023125"/>
    </source>
</evidence>
<dbReference type="SMART" id="SM00421">
    <property type="entry name" value="HTH_LUXR"/>
    <property type="match status" value="1"/>
</dbReference>
<dbReference type="InterPro" id="IPR016032">
    <property type="entry name" value="Sig_transdc_resp-reg_C-effctor"/>
</dbReference>
<dbReference type="eggNOG" id="COG2197">
    <property type="taxonomic scope" value="Bacteria"/>
</dbReference>
<dbReference type="InterPro" id="IPR011006">
    <property type="entry name" value="CheY-like_superfamily"/>
</dbReference>
<dbReference type="GO" id="GO:0000160">
    <property type="term" value="P:phosphorelay signal transduction system"/>
    <property type="evidence" value="ECO:0007669"/>
    <property type="project" value="InterPro"/>
</dbReference>
<dbReference type="PRINTS" id="PR00038">
    <property type="entry name" value="HTHLUXR"/>
</dbReference>
<dbReference type="SUPFAM" id="SSF52172">
    <property type="entry name" value="CheY-like"/>
    <property type="match status" value="1"/>
</dbReference>
<name>A0A1V3TYN5_ELIME</name>
<dbReference type="InterPro" id="IPR039420">
    <property type="entry name" value="WalR-like"/>
</dbReference>
<proteinExistence type="predicted"/>
<evidence type="ECO:0000313" key="6">
    <source>
        <dbReference type="EMBL" id="OOH94380.1"/>
    </source>
</evidence>
<dbReference type="STRING" id="238.BBD35_12925"/>
<dbReference type="PANTHER" id="PTHR43214:SF43">
    <property type="entry name" value="TWO-COMPONENT RESPONSE REGULATOR"/>
    <property type="match status" value="1"/>
</dbReference>
<dbReference type="SMART" id="SM00448">
    <property type="entry name" value="REC"/>
    <property type="match status" value="1"/>
</dbReference>
<dbReference type="AlphaFoldDB" id="A0A1V3TYN5"/>
<keyword evidence="7" id="KW-1185">Reference proteome</keyword>
<evidence type="ECO:0000256" key="3">
    <source>
        <dbReference type="PROSITE-ProRule" id="PRU00169"/>
    </source>
</evidence>
<comment type="caution">
    <text evidence="6">The sequence shown here is derived from an EMBL/GenBank/DDBJ whole genome shotgun (WGS) entry which is preliminary data.</text>
</comment>
<evidence type="ECO:0000313" key="7">
    <source>
        <dbReference type="Proteomes" id="UP000188947"/>
    </source>
</evidence>
<dbReference type="PANTHER" id="PTHR43214">
    <property type="entry name" value="TWO-COMPONENT RESPONSE REGULATOR"/>
    <property type="match status" value="1"/>
</dbReference>
<evidence type="ECO:0000256" key="1">
    <source>
        <dbReference type="ARBA" id="ARBA00022553"/>
    </source>
</evidence>
<dbReference type="Proteomes" id="UP000188947">
    <property type="component" value="Unassembled WGS sequence"/>
</dbReference>
<gene>
    <name evidence="6" type="ORF">BMF97_13605</name>
</gene>
<dbReference type="Pfam" id="PF00196">
    <property type="entry name" value="GerE"/>
    <property type="match status" value="1"/>
</dbReference>
<dbReference type="Gene3D" id="3.40.50.2300">
    <property type="match status" value="1"/>
</dbReference>
<dbReference type="OrthoDB" id="9797341at2"/>
<feature type="domain" description="Response regulatory" evidence="5">
    <location>
        <begin position="7"/>
        <end position="123"/>
    </location>
</feature>
<dbReference type="RefSeq" id="WP_069214255.1">
    <property type="nucleotide sequence ID" value="NZ_FTPF01000001.1"/>
</dbReference>
<evidence type="ECO:0000259" key="5">
    <source>
        <dbReference type="PROSITE" id="PS50110"/>
    </source>
</evidence>
<organism evidence="6 7">
    <name type="scientific">Elizabethkingia meningoseptica</name>
    <name type="common">Chryseobacterium meningosepticum</name>
    <dbReference type="NCBI Taxonomy" id="238"/>
    <lineage>
        <taxon>Bacteria</taxon>
        <taxon>Pseudomonadati</taxon>
        <taxon>Bacteroidota</taxon>
        <taxon>Flavobacteriia</taxon>
        <taxon>Flavobacteriales</taxon>
        <taxon>Weeksellaceae</taxon>
        <taxon>Elizabethkingia</taxon>
    </lineage>
</organism>
<dbReference type="EMBL" id="MPOG01000014">
    <property type="protein sequence ID" value="OOH94380.1"/>
    <property type="molecule type" value="Genomic_DNA"/>
</dbReference>
<protein>
    <submittedName>
        <fullName evidence="6">DNA-binding response regulator</fullName>
    </submittedName>
</protein>
<dbReference type="InterPro" id="IPR000792">
    <property type="entry name" value="Tscrpt_reg_LuxR_C"/>
</dbReference>
<keyword evidence="2 6" id="KW-0238">DNA-binding</keyword>
<dbReference type="InterPro" id="IPR058245">
    <property type="entry name" value="NreC/VraR/RcsB-like_REC"/>
</dbReference>
<feature type="modified residue" description="4-aspartylphosphate" evidence="3">
    <location>
        <position position="58"/>
    </location>
</feature>
<dbReference type="InterPro" id="IPR001789">
    <property type="entry name" value="Sig_transdc_resp-reg_receiver"/>
</dbReference>
<dbReference type="Pfam" id="PF00072">
    <property type="entry name" value="Response_reg"/>
    <property type="match status" value="1"/>
</dbReference>
<keyword evidence="1 3" id="KW-0597">Phosphoprotein</keyword>
<dbReference type="GO" id="GO:0003677">
    <property type="term" value="F:DNA binding"/>
    <property type="evidence" value="ECO:0007669"/>
    <property type="project" value="UniProtKB-KW"/>
</dbReference>
<dbReference type="GO" id="GO:0006355">
    <property type="term" value="P:regulation of DNA-templated transcription"/>
    <property type="evidence" value="ECO:0007669"/>
    <property type="project" value="InterPro"/>
</dbReference>
<reference evidence="6 7" key="1">
    <citation type="submission" date="2016-11" db="EMBL/GenBank/DDBJ databases">
        <title>Genome sequence and comparative genomic analysis of clinical strain Elizabethkingia meningoseptica 61421 PRCM.</title>
        <authorList>
            <person name="Wang M."/>
            <person name="Hu S."/>
            <person name="Cao L."/>
            <person name="Jiang T."/>
            <person name="Zhou Y."/>
            <person name="Ming D."/>
        </authorList>
    </citation>
    <scope>NUCLEOTIDE SEQUENCE [LARGE SCALE GENOMIC DNA]</scope>
    <source>
        <strain evidence="6 7">61421 PRCM</strain>
    </source>
</reference>
<evidence type="ECO:0000259" key="4">
    <source>
        <dbReference type="PROSITE" id="PS50043"/>
    </source>
</evidence>
<sequence length="214" mass="23958">MSEMKSIIAVVDDHPIVTEGVRSLLEENKAGKHIMSFTKGKDLLSYLQQNIIDIIFLDIILPDVDGMDLCKEIKKIAPQTIIIGFSNQAERSILLQLLQNGASGYLLKTASADEILNGIKQVQHGEIVLCSEAKKIMAASQLSPEHSRKILPSVTRREKQILQLLAEGKTTATIAEELFLSRFTVDTYRKNLLQKFEVKNTTELVMLLVQEKLI</sequence>
<dbReference type="SUPFAM" id="SSF46894">
    <property type="entry name" value="C-terminal effector domain of the bipartite response regulators"/>
    <property type="match status" value="1"/>
</dbReference>
<accession>A0A1V3TYN5</accession>
<dbReference type="PROSITE" id="PS50110">
    <property type="entry name" value="RESPONSE_REGULATORY"/>
    <property type="match status" value="1"/>
</dbReference>